<dbReference type="InterPro" id="IPR023476">
    <property type="entry name" value="Pep_tRNA_hydro_II_dom_sf"/>
</dbReference>
<reference evidence="1 2" key="1">
    <citation type="submission" date="2021-04" db="EMBL/GenBank/DDBJ databases">
        <title>Whole genome sequence of Jiella sp. KSK16Y-1.</title>
        <authorList>
            <person name="Tuo L."/>
        </authorList>
    </citation>
    <scope>NUCLEOTIDE SEQUENCE [LARGE SCALE GENOMIC DNA]</scope>
    <source>
        <strain evidence="1 2">KSK16Y-1</strain>
    </source>
</reference>
<name>A0ABS4BML1_9HYPH</name>
<dbReference type="PIRSF" id="PIRSF033736">
    <property type="entry name" value="UCP033763"/>
    <property type="match status" value="1"/>
</dbReference>
<comment type="caution">
    <text evidence="1">The sequence shown here is derived from an EMBL/GenBank/DDBJ whole genome shotgun (WGS) entry which is preliminary data.</text>
</comment>
<keyword evidence="2" id="KW-1185">Reference proteome</keyword>
<dbReference type="EMBL" id="JAGJCF010000020">
    <property type="protein sequence ID" value="MBP0617752.1"/>
    <property type="molecule type" value="Genomic_DNA"/>
</dbReference>
<dbReference type="RefSeq" id="WP_209596833.1">
    <property type="nucleotide sequence ID" value="NZ_JAGJCF010000020.1"/>
</dbReference>
<dbReference type="SUPFAM" id="SSF102462">
    <property type="entry name" value="Peptidyl-tRNA hydrolase II"/>
    <property type="match status" value="1"/>
</dbReference>
<organism evidence="1 2">
    <name type="scientific">Jiella mangrovi</name>
    <dbReference type="NCBI Taxonomy" id="2821407"/>
    <lineage>
        <taxon>Bacteria</taxon>
        <taxon>Pseudomonadati</taxon>
        <taxon>Pseudomonadota</taxon>
        <taxon>Alphaproteobacteria</taxon>
        <taxon>Hyphomicrobiales</taxon>
        <taxon>Aurantimonadaceae</taxon>
        <taxon>Jiella</taxon>
    </lineage>
</organism>
<proteinExistence type="predicted"/>
<dbReference type="InterPro" id="IPR018988">
    <property type="entry name" value="DUF2000"/>
</dbReference>
<evidence type="ECO:0000313" key="2">
    <source>
        <dbReference type="Proteomes" id="UP000678276"/>
    </source>
</evidence>
<dbReference type="Gene3D" id="3.40.1490.10">
    <property type="entry name" value="Bit1"/>
    <property type="match status" value="1"/>
</dbReference>
<accession>A0ABS4BML1</accession>
<dbReference type="Pfam" id="PF09391">
    <property type="entry name" value="DUF2000"/>
    <property type="match status" value="1"/>
</dbReference>
<evidence type="ECO:0000313" key="1">
    <source>
        <dbReference type="EMBL" id="MBP0617752.1"/>
    </source>
</evidence>
<dbReference type="InterPro" id="IPR017021">
    <property type="entry name" value="UCP033763"/>
</dbReference>
<protein>
    <submittedName>
        <fullName evidence="1">DUF2000 domain-containing protein</fullName>
    </submittedName>
</protein>
<sequence length="130" mass="13572">MIIVVDAELQRGVAANIIGLLGISIGHHVPGIVGPNVVDANGATHVGMSTVGLPVLVADCETLQSIYAQAREAKELIVLDVSDIAIASRDYTAYTSALQDPNKTCHALGLAIHGPRAQVDRVTGWLGLLK</sequence>
<gene>
    <name evidence="1" type="ORF">J6595_19375</name>
</gene>
<dbReference type="Proteomes" id="UP000678276">
    <property type="component" value="Unassembled WGS sequence"/>
</dbReference>